<reference evidence="1 2" key="1">
    <citation type="journal article" date="2019" name="Commun. Biol.">
        <title>The bagworm genome reveals a unique fibroin gene that provides high tensile strength.</title>
        <authorList>
            <person name="Kono N."/>
            <person name="Nakamura H."/>
            <person name="Ohtoshi R."/>
            <person name="Tomita M."/>
            <person name="Numata K."/>
            <person name="Arakawa K."/>
        </authorList>
    </citation>
    <scope>NUCLEOTIDE SEQUENCE [LARGE SCALE GENOMIC DNA]</scope>
</reference>
<organism evidence="1 2">
    <name type="scientific">Eumeta variegata</name>
    <name type="common">Bagworm moth</name>
    <name type="synonym">Eumeta japonica</name>
    <dbReference type="NCBI Taxonomy" id="151549"/>
    <lineage>
        <taxon>Eukaryota</taxon>
        <taxon>Metazoa</taxon>
        <taxon>Ecdysozoa</taxon>
        <taxon>Arthropoda</taxon>
        <taxon>Hexapoda</taxon>
        <taxon>Insecta</taxon>
        <taxon>Pterygota</taxon>
        <taxon>Neoptera</taxon>
        <taxon>Endopterygota</taxon>
        <taxon>Lepidoptera</taxon>
        <taxon>Glossata</taxon>
        <taxon>Ditrysia</taxon>
        <taxon>Tineoidea</taxon>
        <taxon>Psychidae</taxon>
        <taxon>Oiketicinae</taxon>
        <taxon>Eumeta</taxon>
    </lineage>
</organism>
<dbReference type="EMBL" id="BGZK01000002">
    <property type="protein sequence ID" value="GBO98928.1"/>
    <property type="molecule type" value="Genomic_DNA"/>
</dbReference>
<dbReference type="Proteomes" id="UP000299102">
    <property type="component" value="Unassembled WGS sequence"/>
</dbReference>
<gene>
    <name evidence="1" type="ORF">EVAR_332_1</name>
</gene>
<name>A0A4C1S9M7_EUMVA</name>
<keyword evidence="2" id="KW-1185">Reference proteome</keyword>
<evidence type="ECO:0000313" key="2">
    <source>
        <dbReference type="Proteomes" id="UP000299102"/>
    </source>
</evidence>
<evidence type="ECO:0000313" key="1">
    <source>
        <dbReference type="EMBL" id="GBO98928.1"/>
    </source>
</evidence>
<sequence length="90" mass="10234">MSEKQWKVGDSNVNKELSVCQRDDLQEVLSEYSDHFPFENLQLVNEFPRPQWECKHAQARRSDEPPVGPVGIQVVQVFGFLSNSPESGST</sequence>
<dbReference type="OrthoDB" id="7515391at2759"/>
<comment type="caution">
    <text evidence="1">The sequence shown here is derived from an EMBL/GenBank/DDBJ whole genome shotgun (WGS) entry which is preliminary data.</text>
</comment>
<proteinExistence type="predicted"/>
<dbReference type="AlphaFoldDB" id="A0A4C1S9M7"/>
<protein>
    <submittedName>
        <fullName evidence="1">Uncharacterized protein</fullName>
    </submittedName>
</protein>
<accession>A0A4C1S9M7</accession>